<dbReference type="InterPro" id="IPR038330">
    <property type="entry name" value="TspO/MBR-related_sf"/>
</dbReference>
<comment type="caution">
    <text evidence="7">The sequence shown here is derived from an EMBL/GenBank/DDBJ whole genome shotgun (WGS) entry which is preliminary data.</text>
</comment>
<evidence type="ECO:0000256" key="2">
    <source>
        <dbReference type="ARBA" id="ARBA00007524"/>
    </source>
</evidence>
<keyword evidence="6" id="KW-0732">Signal</keyword>
<dbReference type="PIRSF" id="PIRSF005859">
    <property type="entry name" value="PBR"/>
    <property type="match status" value="1"/>
</dbReference>
<evidence type="ECO:0000256" key="1">
    <source>
        <dbReference type="ARBA" id="ARBA00004141"/>
    </source>
</evidence>
<reference evidence="7 8" key="1">
    <citation type="submission" date="2023-07" db="EMBL/GenBank/DDBJ databases">
        <title>Sequencing the genomes of 1000 actinobacteria strains.</title>
        <authorList>
            <person name="Klenk H.-P."/>
        </authorList>
    </citation>
    <scope>NUCLEOTIDE SEQUENCE [LARGE SCALE GENOMIC DNA]</scope>
    <source>
        <strain evidence="7 8">DSM 102162</strain>
    </source>
</reference>
<feature type="chain" id="PRO_5045723772" evidence="6">
    <location>
        <begin position="23"/>
        <end position="165"/>
    </location>
</feature>
<dbReference type="Pfam" id="PF03073">
    <property type="entry name" value="TspO_MBR"/>
    <property type="match status" value="1"/>
</dbReference>
<keyword evidence="5" id="KW-0472">Membrane</keyword>
<dbReference type="Proteomes" id="UP001235966">
    <property type="component" value="Unassembled WGS sequence"/>
</dbReference>
<dbReference type="InterPro" id="IPR004307">
    <property type="entry name" value="TspO_MBR"/>
</dbReference>
<accession>A0ABT9NBD2</accession>
<feature type="signal peptide" evidence="6">
    <location>
        <begin position="1"/>
        <end position="22"/>
    </location>
</feature>
<dbReference type="EMBL" id="JAUSQW010000001">
    <property type="protein sequence ID" value="MDP9801013.1"/>
    <property type="molecule type" value="Genomic_DNA"/>
</dbReference>
<evidence type="ECO:0000256" key="4">
    <source>
        <dbReference type="ARBA" id="ARBA00022989"/>
    </source>
</evidence>
<comment type="subcellular location">
    <subcellularLocation>
        <location evidence="1">Membrane</location>
        <topology evidence="1">Multi-pass membrane protein</topology>
    </subcellularLocation>
</comment>
<dbReference type="Gene3D" id="1.20.1260.100">
    <property type="entry name" value="TspO/MBR protein"/>
    <property type="match status" value="1"/>
</dbReference>
<organism evidence="7 8">
    <name type="scientific">Arcanobacterium wilhelmae</name>
    <dbReference type="NCBI Taxonomy" id="1803177"/>
    <lineage>
        <taxon>Bacteria</taxon>
        <taxon>Bacillati</taxon>
        <taxon>Actinomycetota</taxon>
        <taxon>Actinomycetes</taxon>
        <taxon>Actinomycetales</taxon>
        <taxon>Actinomycetaceae</taxon>
        <taxon>Arcanobacterium</taxon>
    </lineage>
</organism>
<gene>
    <name evidence="7" type="ORF">J2S49_001089</name>
</gene>
<evidence type="ECO:0000313" key="7">
    <source>
        <dbReference type="EMBL" id="MDP9801013.1"/>
    </source>
</evidence>
<dbReference type="CDD" id="cd15904">
    <property type="entry name" value="TSPO_MBR"/>
    <property type="match status" value="1"/>
</dbReference>
<dbReference type="PANTHER" id="PTHR10057">
    <property type="entry name" value="PERIPHERAL-TYPE BENZODIAZEPINE RECEPTOR"/>
    <property type="match status" value="1"/>
</dbReference>
<name>A0ABT9NBD2_9ACTO</name>
<keyword evidence="3" id="KW-0812">Transmembrane</keyword>
<proteinExistence type="inferred from homology"/>
<dbReference type="PANTHER" id="PTHR10057:SF0">
    <property type="entry name" value="TRANSLOCATOR PROTEIN"/>
    <property type="match status" value="1"/>
</dbReference>
<evidence type="ECO:0000256" key="5">
    <source>
        <dbReference type="ARBA" id="ARBA00023136"/>
    </source>
</evidence>
<comment type="similarity">
    <text evidence="2">Belongs to the TspO/BZRP family.</text>
</comment>
<keyword evidence="8" id="KW-1185">Reference proteome</keyword>
<protein>
    <submittedName>
        <fullName evidence="7">Tryptophan-rich sensory protein</fullName>
    </submittedName>
</protein>
<keyword evidence="4" id="KW-1133">Transmembrane helix</keyword>
<evidence type="ECO:0000256" key="3">
    <source>
        <dbReference type="ARBA" id="ARBA00022692"/>
    </source>
</evidence>
<evidence type="ECO:0000256" key="6">
    <source>
        <dbReference type="SAM" id="SignalP"/>
    </source>
</evidence>
<evidence type="ECO:0000313" key="8">
    <source>
        <dbReference type="Proteomes" id="UP001235966"/>
    </source>
</evidence>
<sequence>MGFAKKLLLTTLVTGAAAAVGAATTDPDTRWYRRQDLPSWQPPEELFPVAWTGLYALIATSSAATLNTLDERDAHGEAEAEAERRSFRRALGVNLVLNAAWPALFWKVQKNEVSAVGAVALAVSSADLMRRAWKVRRGAGVGLLPYAAWTTFAAVLNSDIARRNS</sequence>
<dbReference type="RefSeq" id="WP_307014511.1">
    <property type="nucleotide sequence ID" value="NZ_JAUSQW010000001.1"/>
</dbReference>